<evidence type="ECO:0000256" key="1">
    <source>
        <dbReference type="ARBA" id="ARBA00004123"/>
    </source>
</evidence>
<feature type="region of interest" description="Disordered" evidence="6">
    <location>
        <begin position="104"/>
        <end position="149"/>
    </location>
</feature>
<keyword evidence="7" id="KW-0472">Membrane</keyword>
<accession>A0A8H5GQ94</accession>
<evidence type="ECO:0000256" key="5">
    <source>
        <dbReference type="ARBA" id="ARBA00023242"/>
    </source>
</evidence>
<evidence type="ECO:0000256" key="4">
    <source>
        <dbReference type="ARBA" id="ARBA00023163"/>
    </source>
</evidence>
<feature type="compositionally biased region" description="Low complexity" evidence="6">
    <location>
        <begin position="276"/>
        <end position="287"/>
    </location>
</feature>
<dbReference type="InterPro" id="IPR002100">
    <property type="entry name" value="TF_MADSbox"/>
</dbReference>
<dbReference type="OrthoDB" id="1898716at2759"/>
<dbReference type="SMART" id="SM00432">
    <property type="entry name" value="MADS"/>
    <property type="match status" value="1"/>
</dbReference>
<keyword evidence="7" id="KW-1133">Transmembrane helix</keyword>
<feature type="compositionally biased region" description="Polar residues" evidence="6">
    <location>
        <begin position="335"/>
        <end position="356"/>
    </location>
</feature>
<dbReference type="PANTHER" id="PTHR11945:SF534">
    <property type="entry name" value="MYOCYTE-SPECIFIC ENHANCER FACTOR 2"/>
    <property type="match status" value="1"/>
</dbReference>
<feature type="compositionally biased region" description="Gly residues" evidence="6">
    <location>
        <begin position="440"/>
        <end position="449"/>
    </location>
</feature>
<dbReference type="GO" id="GO:0000978">
    <property type="term" value="F:RNA polymerase II cis-regulatory region sequence-specific DNA binding"/>
    <property type="evidence" value="ECO:0007669"/>
    <property type="project" value="TreeGrafter"/>
</dbReference>
<comment type="caution">
    <text evidence="9">The sequence shown here is derived from an EMBL/GenBank/DDBJ whole genome shotgun (WGS) entry which is preliminary data.</text>
</comment>
<feature type="compositionally biased region" description="Polar residues" evidence="6">
    <location>
        <begin position="415"/>
        <end position="429"/>
    </location>
</feature>
<proteinExistence type="predicted"/>
<dbReference type="GO" id="GO:0045944">
    <property type="term" value="P:positive regulation of transcription by RNA polymerase II"/>
    <property type="evidence" value="ECO:0007669"/>
    <property type="project" value="TreeGrafter"/>
</dbReference>
<dbReference type="GO" id="GO:0046983">
    <property type="term" value="F:protein dimerization activity"/>
    <property type="evidence" value="ECO:0007669"/>
    <property type="project" value="InterPro"/>
</dbReference>
<dbReference type="GO" id="GO:0005634">
    <property type="term" value="C:nucleus"/>
    <property type="evidence" value="ECO:0007669"/>
    <property type="project" value="UniProtKB-SubCell"/>
</dbReference>
<feature type="compositionally biased region" description="Acidic residues" evidence="6">
    <location>
        <begin position="122"/>
        <end position="135"/>
    </location>
</feature>
<dbReference type="PANTHER" id="PTHR11945">
    <property type="entry name" value="MADS BOX PROTEIN"/>
    <property type="match status" value="1"/>
</dbReference>
<dbReference type="InterPro" id="IPR036879">
    <property type="entry name" value="TF_MADSbox_sf"/>
</dbReference>
<evidence type="ECO:0000313" key="10">
    <source>
        <dbReference type="Proteomes" id="UP000559256"/>
    </source>
</evidence>
<feature type="transmembrane region" description="Helical" evidence="7">
    <location>
        <begin position="26"/>
        <end position="46"/>
    </location>
</feature>
<feature type="compositionally biased region" description="Low complexity" evidence="6">
    <location>
        <begin position="256"/>
        <end position="267"/>
    </location>
</feature>
<dbReference type="Pfam" id="PF00319">
    <property type="entry name" value="SRF-TF"/>
    <property type="match status" value="1"/>
</dbReference>
<organism evidence="9 10">
    <name type="scientific">Tetrapyrgos nigripes</name>
    <dbReference type="NCBI Taxonomy" id="182062"/>
    <lineage>
        <taxon>Eukaryota</taxon>
        <taxon>Fungi</taxon>
        <taxon>Dikarya</taxon>
        <taxon>Basidiomycota</taxon>
        <taxon>Agaricomycotina</taxon>
        <taxon>Agaricomycetes</taxon>
        <taxon>Agaricomycetidae</taxon>
        <taxon>Agaricales</taxon>
        <taxon>Marasmiineae</taxon>
        <taxon>Marasmiaceae</taxon>
        <taxon>Tetrapyrgos</taxon>
    </lineage>
</organism>
<dbReference type="Gene3D" id="3.40.1810.10">
    <property type="entry name" value="Transcription factor, MADS-box"/>
    <property type="match status" value="1"/>
</dbReference>
<evidence type="ECO:0000313" key="9">
    <source>
        <dbReference type="EMBL" id="KAF5369017.1"/>
    </source>
</evidence>
<evidence type="ECO:0000259" key="8">
    <source>
        <dbReference type="PROSITE" id="PS50066"/>
    </source>
</evidence>
<dbReference type="Proteomes" id="UP000559256">
    <property type="component" value="Unassembled WGS sequence"/>
</dbReference>
<keyword evidence="10" id="KW-1185">Reference proteome</keyword>
<keyword evidence="3" id="KW-0238">DNA-binding</keyword>
<keyword evidence="5" id="KW-0539">Nucleus</keyword>
<feature type="domain" description="MADS-box" evidence="8">
    <location>
        <begin position="1"/>
        <end position="75"/>
    </location>
</feature>
<evidence type="ECO:0000256" key="3">
    <source>
        <dbReference type="ARBA" id="ARBA00023125"/>
    </source>
</evidence>
<keyword evidence="2" id="KW-0805">Transcription regulation</keyword>
<evidence type="ECO:0000256" key="6">
    <source>
        <dbReference type="SAM" id="MobiDB-lite"/>
    </source>
</evidence>
<dbReference type="GO" id="GO:0000981">
    <property type="term" value="F:DNA-binding transcription factor activity, RNA polymerase II-specific"/>
    <property type="evidence" value="ECO:0007669"/>
    <property type="project" value="TreeGrafter"/>
</dbReference>
<evidence type="ECO:0000256" key="7">
    <source>
        <dbReference type="SAM" id="Phobius"/>
    </source>
</evidence>
<dbReference type="SUPFAM" id="SSF55455">
    <property type="entry name" value="SRF-like"/>
    <property type="match status" value="1"/>
</dbReference>
<reference evidence="9 10" key="1">
    <citation type="journal article" date="2020" name="ISME J.">
        <title>Uncovering the hidden diversity of litter-decomposition mechanisms in mushroom-forming fungi.</title>
        <authorList>
            <person name="Floudas D."/>
            <person name="Bentzer J."/>
            <person name="Ahren D."/>
            <person name="Johansson T."/>
            <person name="Persson P."/>
            <person name="Tunlid A."/>
        </authorList>
    </citation>
    <scope>NUCLEOTIDE SEQUENCE [LARGE SCALE GENOMIC DNA]</scope>
    <source>
        <strain evidence="9 10">CBS 291.85</strain>
    </source>
</reference>
<evidence type="ECO:0000256" key="2">
    <source>
        <dbReference type="ARBA" id="ARBA00023015"/>
    </source>
</evidence>
<gene>
    <name evidence="9" type="ORF">D9758_002989</name>
</gene>
<name>A0A8H5GQ94_9AGAR</name>
<protein>
    <recommendedName>
        <fullName evidence="8">MADS-box domain-containing protein</fullName>
    </recommendedName>
</protein>
<feature type="compositionally biased region" description="Polar residues" evidence="6">
    <location>
        <begin position="296"/>
        <end position="309"/>
    </location>
</feature>
<sequence>MGRRKIEIQPITHERNRSVTFLKSTYLFLSFSVFFTTLHDVVIIVLQRKNGLFKKAYELGVLCSIDVAVIIFEEKPGHHVKLYEYCSSDISEIVNRRLRHDGEKDTLGPAHFSGSANKTEDAGDGDDDDGEDEEDTHQRGTKRRIDGTRPSNLKFSLSFHLSFPGGDAHLTQTYPPHRGLHAIPLHNISQGSGGNAPSLPVSSDRSVLRSGGGGGSGASLQHHHSHPSQPSGNPNKKLRMAGGISVSTGSHRSSSDADPVSASSAGGSAAGGAGYGTYTSSPTSGYSTRGGGGGSQYNSVFPLSSSTPNLIPPTYDFRSGAPPGPGTGASTGSGQQRMGNYSSTPPTGLYGQSMNRSSNTNGSGTHGGDGGTSDIFSFLHDDAGPGNSRGSGTGGNSGGGGYSSSLSWPEGSSVPPGSNTSQSGSTNDNWLDFLSHSSHPGGGGGGSSRGGRRSIGNSMSWERNAGSGHRVDTVRIGSVTGRRSRLGSHSGGEEDDHDFGNNRSRSNGVGTEIKKEKEL</sequence>
<dbReference type="AlphaFoldDB" id="A0A8H5GQ94"/>
<keyword evidence="7" id="KW-0812">Transmembrane</keyword>
<keyword evidence="4" id="KW-0804">Transcription</keyword>
<comment type="subcellular location">
    <subcellularLocation>
        <location evidence="1">Nucleus</location>
    </subcellularLocation>
</comment>
<feature type="region of interest" description="Disordered" evidence="6">
    <location>
        <begin position="181"/>
        <end position="519"/>
    </location>
</feature>
<feature type="compositionally biased region" description="Gly residues" evidence="6">
    <location>
        <begin position="387"/>
        <end position="402"/>
    </location>
</feature>
<dbReference type="EMBL" id="JAACJM010000014">
    <property type="protein sequence ID" value="KAF5369017.1"/>
    <property type="molecule type" value="Genomic_DNA"/>
</dbReference>
<dbReference type="PROSITE" id="PS50066">
    <property type="entry name" value="MADS_BOX_2"/>
    <property type="match status" value="1"/>
</dbReference>